<dbReference type="GO" id="GO:0005524">
    <property type="term" value="F:ATP binding"/>
    <property type="evidence" value="ECO:0007669"/>
    <property type="project" value="UniProtKB-UniRule"/>
</dbReference>
<reference evidence="24" key="3">
    <citation type="submission" date="2025-09" db="UniProtKB">
        <authorList>
            <consortium name="Ensembl"/>
        </authorList>
    </citation>
    <scope>IDENTIFICATION</scope>
</reference>
<evidence type="ECO:0000256" key="7">
    <source>
        <dbReference type="ARBA" id="ARBA00022707"/>
    </source>
</evidence>
<sequence length="598" mass="68684">MADRVNTLPFFYGNITREEAEEYLRQAGMGTGLYLLRQSRNYLGGFALSVSFSGRCYHYTIEREPSETFAIAGGKSHGSPQDVIDYHSQEMDGLVCLLKKPCNRPKNMQPKVGPFEDLKEKLIREYVKQTWNLQGAALEQAIISQRPQLEKLIATTAHEKMPWFHGAINREDSEPRLQNGSRTNGKFLIRQRDVNGSYALCLLHEGQVMHYRIDRDRSGKLSIPDGKKFDTLWQLVEHYSYKPDGLLRVLTEPCPRPDGETVPVLVLTVWKTWAGWFSSQFTCVCPGVSPPLVQHDLFVCPSSEAMPMDTEVYESPYADPDELRSTTVDRSQLFLEDGELGSGNFGTVMKGVYKMRKSEKTVAVKILKNDDNNASVREEMLREANVMQQLDNPYIVRMIGICEAENLMLVMELAELGPLHKFLQKNKQTSIKNITELVHQVSMGMKYLEEHNFVHRDLAARNVLLVTQHYAKISDFGLSKAVAEDQNYYKAKGHGKWPVKWYAPECINYFRFSSKSDVWSFGVLMWEAYSYGQKPYKGMKGNDVLQMIESGQRMDSPLNCPPEMYELMRTCWTYKADERPAFTVVEPRLREYYYDISQ</sequence>
<proteinExistence type="inferred from homology"/>
<evidence type="ECO:0000259" key="23">
    <source>
        <dbReference type="PROSITE" id="PS50011"/>
    </source>
</evidence>
<evidence type="ECO:0000256" key="19">
    <source>
        <dbReference type="PIRSR" id="PIRSR000604-2"/>
    </source>
</evidence>
<evidence type="ECO:0000256" key="3">
    <source>
        <dbReference type="ARBA" id="ARBA00022475"/>
    </source>
</evidence>
<feature type="domain" description="Protein kinase" evidence="23">
    <location>
        <begin position="334"/>
        <end position="589"/>
    </location>
</feature>
<evidence type="ECO:0000256" key="9">
    <source>
        <dbReference type="ARBA" id="ARBA00022741"/>
    </source>
</evidence>
<evidence type="ECO:0000256" key="12">
    <source>
        <dbReference type="ARBA" id="ARBA00022859"/>
    </source>
</evidence>
<keyword evidence="10 17" id="KW-0418">Kinase</keyword>
<keyword evidence="12" id="KW-0391">Immunity</keyword>
<dbReference type="InterPro" id="IPR020635">
    <property type="entry name" value="Tyr_kinase_cat_dom"/>
</dbReference>
<name>A0A673BYS3_9TELE</name>
<evidence type="ECO:0000259" key="22">
    <source>
        <dbReference type="PROSITE" id="PS50001"/>
    </source>
</evidence>
<dbReference type="InterPro" id="IPR036860">
    <property type="entry name" value="SH2_dom_sf"/>
</dbReference>
<dbReference type="GO" id="GO:0005886">
    <property type="term" value="C:plasma membrane"/>
    <property type="evidence" value="ECO:0007669"/>
    <property type="project" value="UniProtKB-SubCell"/>
</dbReference>
<dbReference type="InterPro" id="IPR035838">
    <property type="entry name" value="SYK/ZAP-70_N_SH2"/>
</dbReference>
<evidence type="ECO:0000256" key="13">
    <source>
        <dbReference type="ARBA" id="ARBA00022999"/>
    </source>
</evidence>
<evidence type="ECO:0000256" key="14">
    <source>
        <dbReference type="ARBA" id="ARBA00023136"/>
    </source>
</evidence>
<feature type="domain" description="SH2" evidence="22">
    <location>
        <begin position="163"/>
        <end position="254"/>
    </location>
</feature>
<dbReference type="PROSITE" id="PS50001">
    <property type="entry name" value="SH2"/>
    <property type="match status" value="2"/>
</dbReference>
<keyword evidence="9 17" id="KW-0547">Nucleotide-binding</keyword>
<keyword evidence="5" id="KW-0399">Innate immunity</keyword>
<keyword evidence="13 20" id="KW-0727">SH2 domain</keyword>
<dbReference type="Pfam" id="PF07714">
    <property type="entry name" value="PK_Tyr_Ser-Thr"/>
    <property type="match status" value="1"/>
</dbReference>
<evidence type="ECO:0000313" key="25">
    <source>
        <dbReference type="Proteomes" id="UP000472271"/>
    </source>
</evidence>
<keyword evidence="4" id="KW-0963">Cytoplasm</keyword>
<feature type="binding site" evidence="19 21">
    <location>
        <position position="365"/>
    </location>
    <ligand>
        <name>ATP</name>
        <dbReference type="ChEBI" id="CHEBI:30616"/>
    </ligand>
</feature>
<dbReference type="InterPro" id="IPR000719">
    <property type="entry name" value="Prot_kinase_dom"/>
</dbReference>
<dbReference type="InterPro" id="IPR012234">
    <property type="entry name" value="Tyr_kinase_non-rcpt_SYK/ZAP70"/>
</dbReference>
<dbReference type="EC" id="2.7.10.2" evidence="17"/>
<dbReference type="Gene3D" id="3.30.200.20">
    <property type="entry name" value="Phosphorylase Kinase, domain 1"/>
    <property type="match status" value="1"/>
</dbReference>
<dbReference type="FunFam" id="3.30.200.20:FF:000185">
    <property type="entry name" value="Tyrosine-protein kinase"/>
    <property type="match status" value="1"/>
</dbReference>
<evidence type="ECO:0000256" key="8">
    <source>
        <dbReference type="ARBA" id="ARBA00022737"/>
    </source>
</evidence>
<dbReference type="CDD" id="cd05116">
    <property type="entry name" value="PTKc_Syk"/>
    <property type="match status" value="1"/>
</dbReference>
<dbReference type="GO" id="GO:0035556">
    <property type="term" value="P:intracellular signal transduction"/>
    <property type="evidence" value="ECO:0007669"/>
    <property type="project" value="InterPro"/>
</dbReference>
<keyword evidence="14" id="KW-0472">Membrane</keyword>
<dbReference type="SMART" id="SM00252">
    <property type="entry name" value="SH2"/>
    <property type="match status" value="2"/>
</dbReference>
<dbReference type="CDD" id="cd09938">
    <property type="entry name" value="SH2_N-SH2_Zap70_Syk_like"/>
    <property type="match status" value="1"/>
</dbReference>
<dbReference type="GO" id="GO:0004715">
    <property type="term" value="F:non-membrane spanning protein tyrosine kinase activity"/>
    <property type="evidence" value="ECO:0007669"/>
    <property type="project" value="UniProtKB-EC"/>
</dbReference>
<evidence type="ECO:0000256" key="17">
    <source>
        <dbReference type="PIRNR" id="PIRNR000604"/>
    </source>
</evidence>
<dbReference type="PIRSF" id="PIRSF000604">
    <property type="entry name" value="TyrPK_SYK"/>
    <property type="match status" value="1"/>
</dbReference>
<dbReference type="InterPro" id="IPR017441">
    <property type="entry name" value="Protein_kinase_ATP_BS"/>
</dbReference>
<dbReference type="GO" id="GO:0045087">
    <property type="term" value="P:innate immune response"/>
    <property type="evidence" value="ECO:0007669"/>
    <property type="project" value="UniProtKB-KW"/>
</dbReference>
<protein>
    <recommendedName>
        <fullName evidence="17">Tyrosine-protein kinase</fullName>
        <ecNumber evidence="17">2.7.10.2</ecNumber>
    </recommendedName>
</protein>
<dbReference type="PROSITE" id="PS00107">
    <property type="entry name" value="PROTEIN_KINASE_ATP"/>
    <property type="match status" value="1"/>
</dbReference>
<evidence type="ECO:0000256" key="18">
    <source>
        <dbReference type="PIRSR" id="PIRSR000604-1"/>
    </source>
</evidence>
<keyword evidence="3" id="KW-1003">Cell membrane</keyword>
<evidence type="ECO:0000256" key="16">
    <source>
        <dbReference type="ARBA" id="ARBA00051245"/>
    </source>
</evidence>
<dbReference type="PANTHER" id="PTHR24418">
    <property type="entry name" value="TYROSINE-PROTEIN KINASE"/>
    <property type="match status" value="1"/>
</dbReference>
<dbReference type="SUPFAM" id="SSF55550">
    <property type="entry name" value="SH2 domain"/>
    <property type="match status" value="2"/>
</dbReference>
<dbReference type="PROSITE" id="PS50011">
    <property type="entry name" value="PROTEIN_KINASE_DOM"/>
    <property type="match status" value="1"/>
</dbReference>
<evidence type="ECO:0000256" key="15">
    <source>
        <dbReference type="ARBA" id="ARBA00023137"/>
    </source>
</evidence>
<dbReference type="FunFam" id="1.10.930.10:FF:000001">
    <property type="entry name" value="Tyrosine-protein kinase"/>
    <property type="match status" value="1"/>
</dbReference>
<evidence type="ECO:0000256" key="10">
    <source>
        <dbReference type="ARBA" id="ARBA00022777"/>
    </source>
</evidence>
<dbReference type="FunFam" id="1.10.510.10:FF:000216">
    <property type="entry name" value="Tyrosine-protein kinase SYK"/>
    <property type="match status" value="1"/>
</dbReference>
<keyword evidence="25" id="KW-1185">Reference proteome</keyword>
<dbReference type="InterPro" id="IPR011009">
    <property type="entry name" value="Kinase-like_dom_sf"/>
</dbReference>
<dbReference type="Ensembl" id="ENSSORT00005048061.1">
    <property type="protein sequence ID" value="ENSSORP00005046890.1"/>
    <property type="gene ID" value="ENSSORG00005021456.1"/>
</dbReference>
<dbReference type="CDD" id="cd10401">
    <property type="entry name" value="SH2_C-SH2_Syk_like"/>
    <property type="match status" value="1"/>
</dbReference>
<dbReference type="FunFam" id="3.30.505.10:FF:000038">
    <property type="entry name" value="Tyrosine-protein kinase"/>
    <property type="match status" value="1"/>
</dbReference>
<evidence type="ECO:0000256" key="6">
    <source>
        <dbReference type="ARBA" id="ARBA00022679"/>
    </source>
</evidence>
<reference evidence="24" key="1">
    <citation type="submission" date="2019-06" db="EMBL/GenBank/DDBJ databases">
        <authorList>
            <consortium name="Wellcome Sanger Institute Data Sharing"/>
        </authorList>
    </citation>
    <scope>NUCLEOTIDE SEQUENCE [LARGE SCALE GENOMIC DNA]</scope>
</reference>
<dbReference type="AlphaFoldDB" id="A0A673BYS3"/>
<evidence type="ECO:0000256" key="2">
    <source>
        <dbReference type="ARBA" id="ARBA00004514"/>
    </source>
</evidence>
<dbReference type="InterPro" id="IPR001245">
    <property type="entry name" value="Ser-Thr/Tyr_kinase_cat_dom"/>
</dbReference>
<comment type="similarity">
    <text evidence="17">Belongs to the protein kinase superfamily. Tyr protein kinase family. SYK/ZAP-70 subfamily.</text>
</comment>
<dbReference type="SMART" id="SM00219">
    <property type="entry name" value="TyrKc"/>
    <property type="match status" value="1"/>
</dbReference>
<organism evidence="24 25">
    <name type="scientific">Sphaeramia orbicularis</name>
    <name type="common">orbiculate cardinalfish</name>
    <dbReference type="NCBI Taxonomy" id="375764"/>
    <lineage>
        <taxon>Eukaryota</taxon>
        <taxon>Metazoa</taxon>
        <taxon>Chordata</taxon>
        <taxon>Craniata</taxon>
        <taxon>Vertebrata</taxon>
        <taxon>Euteleostomi</taxon>
        <taxon>Actinopterygii</taxon>
        <taxon>Neopterygii</taxon>
        <taxon>Teleostei</taxon>
        <taxon>Neoteleostei</taxon>
        <taxon>Acanthomorphata</taxon>
        <taxon>Gobiaria</taxon>
        <taxon>Kurtiformes</taxon>
        <taxon>Apogonoidei</taxon>
        <taxon>Apogonidae</taxon>
        <taxon>Apogoninae</taxon>
        <taxon>Sphaeramia</taxon>
    </lineage>
</organism>
<dbReference type="Gene3D" id="1.10.510.10">
    <property type="entry name" value="Transferase(Phosphotransferase) domain 1"/>
    <property type="match status" value="1"/>
</dbReference>
<dbReference type="Gene3D" id="1.10.930.10">
    <property type="entry name" value="Syk Kinase, Chain A, domain 2"/>
    <property type="match status" value="1"/>
</dbReference>
<dbReference type="InterPro" id="IPR050198">
    <property type="entry name" value="Non-receptor_tyrosine_kinases"/>
</dbReference>
<evidence type="ECO:0000256" key="1">
    <source>
        <dbReference type="ARBA" id="ARBA00004236"/>
    </source>
</evidence>
<dbReference type="PRINTS" id="PR00109">
    <property type="entry name" value="TYRKINASE"/>
</dbReference>
<evidence type="ECO:0000256" key="21">
    <source>
        <dbReference type="PROSITE-ProRule" id="PRU10141"/>
    </source>
</evidence>
<evidence type="ECO:0000256" key="4">
    <source>
        <dbReference type="ARBA" id="ARBA00022490"/>
    </source>
</evidence>
<dbReference type="Proteomes" id="UP000472271">
    <property type="component" value="Chromosome 12"/>
</dbReference>
<dbReference type="PROSITE" id="PS00109">
    <property type="entry name" value="PROTEIN_KINASE_TYR"/>
    <property type="match status" value="1"/>
</dbReference>
<dbReference type="PRINTS" id="PR00401">
    <property type="entry name" value="SH2DOMAIN"/>
</dbReference>
<keyword evidence="7" id="KW-0449">Lipoprotein</keyword>
<dbReference type="SUPFAM" id="SSF56112">
    <property type="entry name" value="Protein kinase-like (PK-like)"/>
    <property type="match status" value="1"/>
</dbReference>
<keyword evidence="8" id="KW-0677">Repeat</keyword>
<dbReference type="InterPro" id="IPR023420">
    <property type="entry name" value="Kinase_SYK/ZAP-70_inter-SH2_sf"/>
</dbReference>
<evidence type="ECO:0000256" key="5">
    <source>
        <dbReference type="ARBA" id="ARBA00022588"/>
    </source>
</evidence>
<accession>A0A673BYS3</accession>
<comment type="catalytic activity">
    <reaction evidence="16 17">
        <text>L-tyrosyl-[protein] + ATP = O-phospho-L-tyrosyl-[protein] + ADP + H(+)</text>
        <dbReference type="Rhea" id="RHEA:10596"/>
        <dbReference type="Rhea" id="RHEA-COMP:10136"/>
        <dbReference type="Rhea" id="RHEA-COMP:20101"/>
        <dbReference type="ChEBI" id="CHEBI:15378"/>
        <dbReference type="ChEBI" id="CHEBI:30616"/>
        <dbReference type="ChEBI" id="CHEBI:46858"/>
        <dbReference type="ChEBI" id="CHEBI:61978"/>
        <dbReference type="ChEBI" id="CHEBI:456216"/>
        <dbReference type="EC" id="2.7.10.2"/>
    </reaction>
</comment>
<feature type="active site" description="Proton acceptor" evidence="18">
    <location>
        <position position="457"/>
    </location>
</feature>
<evidence type="ECO:0000256" key="11">
    <source>
        <dbReference type="ARBA" id="ARBA00022840"/>
    </source>
</evidence>
<keyword evidence="11 17" id="KW-0067">ATP-binding</keyword>
<keyword evidence="15 17" id="KW-0829">Tyrosine-protein kinase</keyword>
<feature type="domain" description="SH2" evidence="22">
    <location>
        <begin position="10"/>
        <end position="102"/>
    </location>
</feature>
<keyword evidence="7" id="KW-0519">Myristate</keyword>
<dbReference type="InterPro" id="IPR000980">
    <property type="entry name" value="SH2"/>
</dbReference>
<reference evidence="24" key="2">
    <citation type="submission" date="2025-08" db="UniProtKB">
        <authorList>
            <consortium name="Ensembl"/>
        </authorList>
    </citation>
    <scope>IDENTIFICATION</scope>
</reference>
<dbReference type="GO" id="GO:0005829">
    <property type="term" value="C:cytosol"/>
    <property type="evidence" value="ECO:0007669"/>
    <property type="project" value="UniProtKB-SubCell"/>
</dbReference>
<comment type="subcellular location">
    <subcellularLocation>
        <location evidence="1">Cell membrane</location>
    </subcellularLocation>
    <subcellularLocation>
        <location evidence="2">Cytoplasm</location>
        <location evidence="2">Cytosol</location>
    </subcellularLocation>
</comment>
<dbReference type="FunFam" id="3.30.505.10:FF:000031">
    <property type="entry name" value="Tyrosine-protein kinase"/>
    <property type="match status" value="1"/>
</dbReference>
<evidence type="ECO:0000256" key="20">
    <source>
        <dbReference type="PROSITE-ProRule" id="PRU00191"/>
    </source>
</evidence>
<evidence type="ECO:0000313" key="24">
    <source>
        <dbReference type="Ensembl" id="ENSSORP00005046890.1"/>
    </source>
</evidence>
<feature type="binding site" evidence="19">
    <location>
        <begin position="340"/>
        <end position="348"/>
    </location>
    <ligand>
        <name>ATP</name>
        <dbReference type="ChEBI" id="CHEBI:30616"/>
    </ligand>
</feature>
<dbReference type="Gene3D" id="3.30.505.10">
    <property type="entry name" value="SH2 domain"/>
    <property type="match status" value="2"/>
</dbReference>
<keyword evidence="6 17" id="KW-0808">Transferase</keyword>
<dbReference type="Pfam" id="PF00017">
    <property type="entry name" value="SH2"/>
    <property type="match status" value="2"/>
</dbReference>
<gene>
    <name evidence="24" type="primary">syk</name>
</gene>
<dbReference type="InterPro" id="IPR008266">
    <property type="entry name" value="Tyr_kinase_AS"/>
</dbReference>